<dbReference type="RefSeq" id="WP_157302876.1">
    <property type="nucleotide sequence ID" value="NZ_BAAAZB010000021.1"/>
</dbReference>
<dbReference type="InterPro" id="IPR001173">
    <property type="entry name" value="Glyco_trans_2-like"/>
</dbReference>
<reference evidence="2 3" key="1">
    <citation type="submission" date="2019-12" db="EMBL/GenBank/DDBJ databases">
        <title>The draft genomic sequence of strain Chitinophaga oryziterrae JCM 16595.</title>
        <authorList>
            <person name="Zhang X."/>
        </authorList>
    </citation>
    <scope>NUCLEOTIDE SEQUENCE [LARGE SCALE GENOMIC DNA]</scope>
    <source>
        <strain evidence="2 3">JCM 16595</strain>
    </source>
</reference>
<comment type="caution">
    <text evidence="2">The sequence shown here is derived from an EMBL/GenBank/DDBJ whole genome shotgun (WGS) entry which is preliminary data.</text>
</comment>
<evidence type="ECO:0000259" key="1">
    <source>
        <dbReference type="Pfam" id="PF00535"/>
    </source>
</evidence>
<protein>
    <submittedName>
        <fullName evidence="2">Glycosyltransferase</fullName>
    </submittedName>
</protein>
<dbReference type="AlphaFoldDB" id="A0A6N8JFR0"/>
<organism evidence="2 3">
    <name type="scientific">Chitinophaga oryziterrae</name>
    <dbReference type="NCBI Taxonomy" id="1031224"/>
    <lineage>
        <taxon>Bacteria</taxon>
        <taxon>Pseudomonadati</taxon>
        <taxon>Bacteroidota</taxon>
        <taxon>Chitinophagia</taxon>
        <taxon>Chitinophagales</taxon>
        <taxon>Chitinophagaceae</taxon>
        <taxon>Chitinophaga</taxon>
    </lineage>
</organism>
<dbReference type="OrthoDB" id="9771846at2"/>
<keyword evidence="3" id="KW-1185">Reference proteome</keyword>
<dbReference type="CDD" id="cd04186">
    <property type="entry name" value="GT_2_like_c"/>
    <property type="match status" value="1"/>
</dbReference>
<dbReference type="Proteomes" id="UP000468388">
    <property type="component" value="Unassembled WGS sequence"/>
</dbReference>
<dbReference type="Gene3D" id="3.90.550.10">
    <property type="entry name" value="Spore Coat Polysaccharide Biosynthesis Protein SpsA, Chain A"/>
    <property type="match status" value="1"/>
</dbReference>
<gene>
    <name evidence="2" type="ORF">GO495_25930</name>
</gene>
<dbReference type="PANTHER" id="PTHR43179:SF10">
    <property type="entry name" value="GLYCOSYL TRANSFERASE"/>
    <property type="match status" value="1"/>
</dbReference>
<sequence length="272" mass="31743">MLLDLTCSIVVYKTDVSDLKNAMDSLLDTTLSVKLYLIDNSPENTLSSIAKDDRVEYIFNGENLGFGSAHNIAIEKSLRLAKYHLILNPDIEFEKGVLEKVFDFMENNSQIGQVLPKVLYKDGSIQKLCKLLPTPYDLIGRRFFKKKKWALERNSQYELDTFSYNYPLNVPNLSGCFMFIRNSVLNKTGGFDKRYFMYLEDTDLTRRIHAISETVFFPDVHIYHGYAKGSYSNPQLLKYHISSAIKYFTKWGWFIDKERDQFNRDLLKRLKD</sequence>
<accession>A0A6N8JFR0</accession>
<proteinExistence type="predicted"/>
<dbReference type="Pfam" id="PF00535">
    <property type="entry name" value="Glycos_transf_2"/>
    <property type="match status" value="1"/>
</dbReference>
<dbReference type="PANTHER" id="PTHR43179">
    <property type="entry name" value="RHAMNOSYLTRANSFERASE WBBL"/>
    <property type="match status" value="1"/>
</dbReference>
<keyword evidence="2" id="KW-0808">Transferase</keyword>
<evidence type="ECO:0000313" key="3">
    <source>
        <dbReference type="Proteomes" id="UP000468388"/>
    </source>
</evidence>
<dbReference type="SUPFAM" id="SSF53448">
    <property type="entry name" value="Nucleotide-diphospho-sugar transferases"/>
    <property type="match status" value="1"/>
</dbReference>
<evidence type="ECO:0000313" key="2">
    <source>
        <dbReference type="EMBL" id="MVT44060.1"/>
    </source>
</evidence>
<dbReference type="EMBL" id="WRXO01000010">
    <property type="protein sequence ID" value="MVT44060.1"/>
    <property type="molecule type" value="Genomic_DNA"/>
</dbReference>
<dbReference type="InterPro" id="IPR029044">
    <property type="entry name" value="Nucleotide-diphossugar_trans"/>
</dbReference>
<dbReference type="GO" id="GO:0016740">
    <property type="term" value="F:transferase activity"/>
    <property type="evidence" value="ECO:0007669"/>
    <property type="project" value="UniProtKB-KW"/>
</dbReference>
<name>A0A6N8JFR0_9BACT</name>
<feature type="domain" description="Glycosyltransferase 2-like" evidence="1">
    <location>
        <begin position="10"/>
        <end position="185"/>
    </location>
</feature>